<keyword evidence="2" id="KW-0547">Nucleotide-binding</keyword>
<name>A0A3N7HLQ7_9BURK</name>
<protein>
    <submittedName>
        <fullName evidence="2">ATP-binding protein</fullName>
    </submittedName>
</protein>
<dbReference type="PANTHER" id="PTHR43581">
    <property type="entry name" value="ATP/GTP PHOSPHATASE"/>
    <property type="match status" value="1"/>
</dbReference>
<dbReference type="GO" id="GO:0005524">
    <property type="term" value="F:ATP binding"/>
    <property type="evidence" value="ECO:0007669"/>
    <property type="project" value="UniProtKB-KW"/>
</dbReference>
<reference evidence="2 3" key="2">
    <citation type="submission" date="2018-12" db="EMBL/GenBank/DDBJ databases">
        <title>Rhizobacter gummiphilus sp. nov., a rubber-degrading bacterium isolated from the soil of a botanical garden in Japan.</title>
        <authorList>
            <person name="Shunsuke S.S."/>
        </authorList>
    </citation>
    <scope>NUCLEOTIDE SEQUENCE [LARGE SCALE GENOMIC DNA]</scope>
    <source>
        <strain evidence="2 3">S-16</strain>
    </source>
</reference>
<dbReference type="InterPro" id="IPR003593">
    <property type="entry name" value="AAA+_ATPase"/>
</dbReference>
<accession>A0A3N7HLQ7</accession>
<proteinExistence type="predicted"/>
<dbReference type="Pfam" id="PF13304">
    <property type="entry name" value="AAA_21"/>
    <property type="match status" value="1"/>
</dbReference>
<keyword evidence="2" id="KW-0067">ATP-binding</keyword>
<sequence>MFVYLAKTSRNVEVSFDIPYPSRRNQISLLTGPNGSGKTDVLASIARVFHGRSATADGASVRWRKDSGFRVSYSPASQDEDDRIRLVAQTFSPFSRFPPPPRLAPEFGSIYGRGDESKEQYVCIGFHQGSSIGLRKLARSTVENGILRLSEKPGTAKVAFDVLEELGFKSGIELTYRAHRGLSAIMSLDAEAERLENVLGLFASGREFSIDNQIFGKNVLKRFRREARNGDIGETAEYLRHAINLVDSYLVGREPHRDRNLEIFRFTAFRGREGMSSDFAYLQAFSVLARLELLELVGCKLTPIGGDPVDLTHASSGQQQMLCSIFGLAAALEDHSLVLIDEPELSLHPRWQMGYLKHLETALEVVQDCHVIIATHSPLIAQAAARHDVKTIAMDNPRLGRVSTSVNKRERTSVEEVLIDVFDTPIPNNLHISNEIFGLVTQAESGSFNDRLEARAQLEKYMLLYQRDGEGSREMKNLLDKALKLVENSSPTPG</sequence>
<dbReference type="InterPro" id="IPR003959">
    <property type="entry name" value="ATPase_AAA_core"/>
</dbReference>
<evidence type="ECO:0000313" key="3">
    <source>
        <dbReference type="Proteomes" id="UP000267464"/>
    </source>
</evidence>
<dbReference type="Gene3D" id="3.40.50.300">
    <property type="entry name" value="P-loop containing nucleotide triphosphate hydrolases"/>
    <property type="match status" value="2"/>
</dbReference>
<evidence type="ECO:0000313" key="2">
    <source>
        <dbReference type="EMBL" id="RQP23068.1"/>
    </source>
</evidence>
<feature type="domain" description="AAA+ ATPase" evidence="1">
    <location>
        <begin position="24"/>
        <end position="400"/>
    </location>
</feature>
<comment type="caution">
    <text evidence="2">The sequence shown here is derived from an EMBL/GenBank/DDBJ whole genome shotgun (WGS) entry which is preliminary data.</text>
</comment>
<dbReference type="InterPro" id="IPR051396">
    <property type="entry name" value="Bact_Antivir_Def_Nuclease"/>
</dbReference>
<dbReference type="InterPro" id="IPR027417">
    <property type="entry name" value="P-loop_NTPase"/>
</dbReference>
<dbReference type="SUPFAM" id="SSF52540">
    <property type="entry name" value="P-loop containing nucleoside triphosphate hydrolases"/>
    <property type="match status" value="1"/>
</dbReference>
<dbReference type="GO" id="GO:0016887">
    <property type="term" value="F:ATP hydrolysis activity"/>
    <property type="evidence" value="ECO:0007669"/>
    <property type="project" value="InterPro"/>
</dbReference>
<evidence type="ECO:0000259" key="1">
    <source>
        <dbReference type="SMART" id="SM00382"/>
    </source>
</evidence>
<gene>
    <name evidence="2" type="ORF">DZC73_18250</name>
</gene>
<dbReference type="AlphaFoldDB" id="A0A3N7HLQ7"/>
<dbReference type="Proteomes" id="UP000267464">
    <property type="component" value="Unassembled WGS sequence"/>
</dbReference>
<dbReference type="CDD" id="cd00267">
    <property type="entry name" value="ABC_ATPase"/>
    <property type="match status" value="2"/>
</dbReference>
<organism evidence="2 3">
    <name type="scientific">Piscinibacter terrae</name>
    <dbReference type="NCBI Taxonomy" id="2496871"/>
    <lineage>
        <taxon>Bacteria</taxon>
        <taxon>Pseudomonadati</taxon>
        <taxon>Pseudomonadota</taxon>
        <taxon>Betaproteobacteria</taxon>
        <taxon>Burkholderiales</taxon>
        <taxon>Sphaerotilaceae</taxon>
        <taxon>Piscinibacter</taxon>
    </lineage>
</organism>
<dbReference type="RefSeq" id="WP_124541810.1">
    <property type="nucleotide sequence ID" value="NZ_QUSW01000005.1"/>
</dbReference>
<dbReference type="OrthoDB" id="5468457at2"/>
<keyword evidence="3" id="KW-1185">Reference proteome</keyword>
<dbReference type="EMBL" id="QUSW01000005">
    <property type="protein sequence ID" value="RQP23068.1"/>
    <property type="molecule type" value="Genomic_DNA"/>
</dbReference>
<reference evidence="2 3" key="1">
    <citation type="submission" date="2018-08" db="EMBL/GenBank/DDBJ databases">
        <authorList>
            <person name="Khan S.A."/>
            <person name="Jeon C.O."/>
            <person name="Chun B.H."/>
            <person name="Jeong S.E."/>
        </authorList>
    </citation>
    <scope>NUCLEOTIDE SEQUENCE [LARGE SCALE GENOMIC DNA]</scope>
    <source>
        <strain evidence="2 3">S-16</strain>
    </source>
</reference>
<dbReference type="PANTHER" id="PTHR43581:SF4">
    <property type="entry name" value="ATP_GTP PHOSPHATASE"/>
    <property type="match status" value="1"/>
</dbReference>
<dbReference type="SMART" id="SM00382">
    <property type="entry name" value="AAA"/>
    <property type="match status" value="1"/>
</dbReference>